<evidence type="ECO:0000259" key="2">
    <source>
        <dbReference type="PROSITE" id="PS50812"/>
    </source>
</evidence>
<dbReference type="SUPFAM" id="SSF63748">
    <property type="entry name" value="Tudor/PWWP/MBT"/>
    <property type="match status" value="1"/>
</dbReference>
<evidence type="ECO:0000256" key="1">
    <source>
        <dbReference type="SAM" id="MobiDB-lite"/>
    </source>
</evidence>
<gene>
    <name evidence="3" type="ORF">TGEB3V08_LOCUS9815</name>
</gene>
<dbReference type="PANTHER" id="PTHR16112:SF16">
    <property type="entry name" value="SIX-BANDED, ISOFORM H"/>
    <property type="match status" value="1"/>
</dbReference>
<feature type="region of interest" description="Disordered" evidence="1">
    <location>
        <begin position="272"/>
        <end position="370"/>
    </location>
</feature>
<dbReference type="InterPro" id="IPR000313">
    <property type="entry name" value="PWWP_dom"/>
</dbReference>
<feature type="compositionally biased region" description="Polar residues" evidence="1">
    <location>
        <begin position="430"/>
        <end position="448"/>
    </location>
</feature>
<feature type="compositionally biased region" description="Low complexity" evidence="1">
    <location>
        <begin position="889"/>
        <end position="914"/>
    </location>
</feature>
<feature type="compositionally biased region" description="Polar residues" evidence="1">
    <location>
        <begin position="1292"/>
        <end position="1307"/>
    </location>
</feature>
<feature type="region of interest" description="Disordered" evidence="1">
    <location>
        <begin position="1292"/>
        <end position="1324"/>
    </location>
</feature>
<dbReference type="EMBL" id="OE844857">
    <property type="protein sequence ID" value="CAD7606359.1"/>
    <property type="molecule type" value="Genomic_DNA"/>
</dbReference>
<dbReference type="GO" id="GO:0003682">
    <property type="term" value="F:chromatin binding"/>
    <property type="evidence" value="ECO:0007669"/>
    <property type="project" value="TreeGrafter"/>
</dbReference>
<feature type="domain" description="PWWP" evidence="2">
    <location>
        <begin position="1388"/>
        <end position="1441"/>
    </location>
</feature>
<feature type="compositionally biased region" description="Low complexity" evidence="1">
    <location>
        <begin position="415"/>
        <end position="425"/>
    </location>
</feature>
<accession>A0A7R9PRG2</accession>
<feature type="compositionally biased region" description="Polar residues" evidence="1">
    <location>
        <begin position="324"/>
        <end position="333"/>
    </location>
</feature>
<feature type="compositionally biased region" description="Low complexity" evidence="1">
    <location>
        <begin position="633"/>
        <end position="652"/>
    </location>
</feature>
<sequence length="1492" mass="160017">MVMNQQTNSPGIVMNQQTNSPGMVMNQQTNSPGMVMNQQTNNLPMVMNQSTTGNPTLVMNQQTTNPNMLMNQQNNNLTMIMNQQPTNPSMLMNQQANVVMNQQISNQSITMNQQAINSPMAMNQQTNNSTPVMNQQQTNNSTMVMHQQTNNSTMVMNQQQTNNSTMVMNQQANNSAMQANNSAMVMNQQANNSAMVMNQQQTNNSTMVMNQQANNSTMIMNQQANNSTMVMNQQRAPPWQQNRGNGVMVPMMQHSPMVIPSAPQQISSTYERVPPLHPYHSTPLPGWTEDNSRKKTKAGKQSNTTKKHRTYGGASDAHNHSQQHRNTQQQDPQTPCPNIDVRQLPVEHNRPPAQQSSSSGAAHYPSFMEDPSGYLAQQTALLNSTISRQTGVGSQGYLCHSPTNVRNPDPPPPVVTSCPTPVGVPLPSNVLHQATKGPSSYNPRSNSTAGGGGNQIQPLLQNANVSLSNQTPTSIYKPVTSSPVFHMQAADSSVPQDHCQGCVNTVVTTMSGENVMYHHHHQHQQHLHPIQTEQSRLQQHDTDYKTFQPAPSQICCTTGFRDSIGAGYMVQQQDDNPVTSSTFTDRSASHQHGAVVSHSDSRGPIQGETVSTSNGSPVEAYSNGSIIHQHEASPTSSSSSTPMTSMHSSTSTCRALDAVASSGSSAVISSSSSSPSPFVVPHVSPSGLYSYPVQTTFQQQQHAVVCSSPGMTTASTALHRHNPRDNYCSHVQEQGRTPKFPAIVTTMASGHTHSTPMMTSVTAAMTQVIPAVGVAQQVPTVLVNALPAPLLIQPGVMTMDGMTGLNQNTMQIPHLTVTAGNMIHSQHGSGQLIDPMGQDPNQRVSHNSGGGFLQQRPSPPEIAPGAKKKATKKRKVSQQTVASMLHIASQQQQQQNNSSLMMQQPQQQSFTPQQGFTMSSPHQGITTTGPMLQALTIVPGKPGAPAQILMNGQPGTATGHFGAHQLITTPTSQQPQQINLLQPVNLLNSATGVVQNFPAFQQFIVPGLGGMVMATDGTTTILPDTSNIGVQLQLQNVNGQNVLTPVQSHGGTVFGHHAGQSILAAGPAGMVIRAPTSGGKMPPGTMIQQQNAGPPQFLAATSPTGHQFLMNSPAAFGGQLSPLVANVSPNHQMSFTTNSPNIRPATSSHHHQQDFIQCGQMGQTLMVPCSVPATTAQNTTVVQQNTTIVQQHTTMVSNNQQLLAPQQSYQPNANSGGNATTLNIGPQNFFISNNNGSLEKTNQQQAISMRQLPPMMKHSVSTQTAAGSQTVQMSSSPGITPGALMVATNTTFCQTSTGSPPDTTTHSPVDPSVADGRPQSPAADTTTHSIAINMSYIGEVLCKQSGGKAIGSSRRLGNTATKKRHGDTAHSLEEEDDEERDHQQRLSPGDLVWGSARGYPAWPGKLVGPVLGSPGLVSVRWFGGGGESQVAARLLKTLSEGLEAHHAARTRGRKSRKLNSQLEKAIQEAMGELDRMTEPQEPVHRLRRNIHR</sequence>
<dbReference type="CDD" id="cd20141">
    <property type="entry name" value="PWWP_MBD5"/>
    <property type="match status" value="1"/>
</dbReference>
<organism evidence="3">
    <name type="scientific">Timema genevievae</name>
    <name type="common">Walking stick</name>
    <dbReference type="NCBI Taxonomy" id="629358"/>
    <lineage>
        <taxon>Eukaryota</taxon>
        <taxon>Metazoa</taxon>
        <taxon>Ecdysozoa</taxon>
        <taxon>Arthropoda</taxon>
        <taxon>Hexapoda</taxon>
        <taxon>Insecta</taxon>
        <taxon>Pterygota</taxon>
        <taxon>Neoptera</taxon>
        <taxon>Polyneoptera</taxon>
        <taxon>Phasmatodea</taxon>
        <taxon>Timematodea</taxon>
        <taxon>Timematoidea</taxon>
        <taxon>Timematidae</taxon>
        <taxon>Timema</taxon>
    </lineage>
</organism>
<feature type="region of interest" description="Disordered" evidence="1">
    <location>
        <begin position="826"/>
        <end position="917"/>
    </location>
</feature>
<feature type="region of interest" description="Disordered" evidence="1">
    <location>
        <begin position="575"/>
        <end position="652"/>
    </location>
</feature>
<dbReference type="SMART" id="SM00293">
    <property type="entry name" value="PWWP"/>
    <property type="match status" value="1"/>
</dbReference>
<feature type="compositionally biased region" description="Basic residues" evidence="1">
    <location>
        <begin position="866"/>
        <end position="876"/>
    </location>
</feature>
<protein>
    <recommendedName>
        <fullName evidence="2">PWWP domain-containing protein</fullName>
    </recommendedName>
</protein>
<dbReference type="PROSITE" id="PS50812">
    <property type="entry name" value="PWWP"/>
    <property type="match status" value="1"/>
</dbReference>
<proteinExistence type="predicted"/>
<dbReference type="PANTHER" id="PTHR16112">
    <property type="entry name" value="METHYL-CPG BINDING PROTEIN, DROSOPHILA"/>
    <property type="match status" value="1"/>
</dbReference>
<dbReference type="GO" id="GO:0010369">
    <property type="term" value="C:chromocenter"/>
    <property type="evidence" value="ECO:0007669"/>
    <property type="project" value="TreeGrafter"/>
</dbReference>
<feature type="region of interest" description="Disordered" evidence="1">
    <location>
        <begin position="1348"/>
        <end position="1391"/>
    </location>
</feature>
<feature type="compositionally biased region" description="Polar residues" evidence="1">
    <location>
        <begin position="575"/>
        <end position="586"/>
    </location>
</feature>
<dbReference type="Gene3D" id="2.30.30.140">
    <property type="match status" value="1"/>
</dbReference>
<reference evidence="3" key="1">
    <citation type="submission" date="2020-11" db="EMBL/GenBank/DDBJ databases">
        <authorList>
            <person name="Tran Van P."/>
        </authorList>
    </citation>
    <scope>NUCLEOTIDE SEQUENCE</scope>
</reference>
<feature type="compositionally biased region" description="Polar residues" evidence="1">
    <location>
        <begin position="608"/>
        <end position="626"/>
    </location>
</feature>
<feature type="region of interest" description="Disordered" evidence="1">
    <location>
        <begin position="397"/>
        <end position="457"/>
    </location>
</feature>
<dbReference type="GO" id="GO:0005634">
    <property type="term" value="C:nucleus"/>
    <property type="evidence" value="ECO:0007669"/>
    <property type="project" value="TreeGrafter"/>
</dbReference>
<evidence type="ECO:0000313" key="3">
    <source>
        <dbReference type="EMBL" id="CAD7606359.1"/>
    </source>
</evidence>
<dbReference type="Pfam" id="PF00855">
    <property type="entry name" value="PWWP"/>
    <property type="match status" value="1"/>
</dbReference>
<name>A0A7R9PRG2_TIMGE</name>